<accession>A0AAJ0HRU2</accession>
<dbReference type="EMBL" id="JAUIQD010000002">
    <property type="protein sequence ID" value="KAK3360091.1"/>
    <property type="molecule type" value="Genomic_DNA"/>
</dbReference>
<evidence type="ECO:0000313" key="2">
    <source>
        <dbReference type="Proteomes" id="UP001275084"/>
    </source>
</evidence>
<protein>
    <submittedName>
        <fullName evidence="1">Uncharacterized protein</fullName>
    </submittedName>
</protein>
<sequence length="155" mass="17602">MGTLALSSNKRRMARAPTTLLPRRVYKPVRLAGSRNTLFIHHAALAIVVRRSRITQGVVETSTGPVAAKSTSIDPRLEANLRTVGEANDNQLLNMCDFEQFVFLCQHYETRLQSRCHSARVDPNHQCFSVKRLRYVWDQGEYCDACKARLRSQQG</sequence>
<reference evidence="1" key="1">
    <citation type="journal article" date="2023" name="Mol. Phylogenet. Evol.">
        <title>Genome-scale phylogeny and comparative genomics of the fungal order Sordariales.</title>
        <authorList>
            <person name="Hensen N."/>
            <person name="Bonometti L."/>
            <person name="Westerberg I."/>
            <person name="Brannstrom I.O."/>
            <person name="Guillou S."/>
            <person name="Cros-Aarteil S."/>
            <person name="Calhoun S."/>
            <person name="Haridas S."/>
            <person name="Kuo A."/>
            <person name="Mondo S."/>
            <person name="Pangilinan J."/>
            <person name="Riley R."/>
            <person name="LaButti K."/>
            <person name="Andreopoulos B."/>
            <person name="Lipzen A."/>
            <person name="Chen C."/>
            <person name="Yan M."/>
            <person name="Daum C."/>
            <person name="Ng V."/>
            <person name="Clum A."/>
            <person name="Steindorff A."/>
            <person name="Ohm R.A."/>
            <person name="Martin F."/>
            <person name="Silar P."/>
            <person name="Natvig D.O."/>
            <person name="Lalanne C."/>
            <person name="Gautier V."/>
            <person name="Ament-Velasquez S.L."/>
            <person name="Kruys A."/>
            <person name="Hutchinson M.I."/>
            <person name="Powell A.J."/>
            <person name="Barry K."/>
            <person name="Miller A.N."/>
            <person name="Grigoriev I.V."/>
            <person name="Debuchy R."/>
            <person name="Gladieux P."/>
            <person name="Hiltunen Thoren M."/>
            <person name="Johannesson H."/>
        </authorList>
    </citation>
    <scope>NUCLEOTIDE SEQUENCE</scope>
    <source>
        <strain evidence="1">CBS 955.72</strain>
    </source>
</reference>
<organism evidence="1 2">
    <name type="scientific">Lasiosphaeria hispida</name>
    <dbReference type="NCBI Taxonomy" id="260671"/>
    <lineage>
        <taxon>Eukaryota</taxon>
        <taxon>Fungi</taxon>
        <taxon>Dikarya</taxon>
        <taxon>Ascomycota</taxon>
        <taxon>Pezizomycotina</taxon>
        <taxon>Sordariomycetes</taxon>
        <taxon>Sordariomycetidae</taxon>
        <taxon>Sordariales</taxon>
        <taxon>Lasiosphaeriaceae</taxon>
        <taxon>Lasiosphaeria</taxon>
    </lineage>
</organism>
<reference evidence="1" key="2">
    <citation type="submission" date="2023-06" db="EMBL/GenBank/DDBJ databases">
        <authorList>
            <consortium name="Lawrence Berkeley National Laboratory"/>
            <person name="Haridas S."/>
            <person name="Hensen N."/>
            <person name="Bonometti L."/>
            <person name="Westerberg I."/>
            <person name="Brannstrom I.O."/>
            <person name="Guillou S."/>
            <person name="Cros-Aarteil S."/>
            <person name="Calhoun S."/>
            <person name="Kuo A."/>
            <person name="Mondo S."/>
            <person name="Pangilinan J."/>
            <person name="Riley R."/>
            <person name="Labutti K."/>
            <person name="Andreopoulos B."/>
            <person name="Lipzen A."/>
            <person name="Chen C."/>
            <person name="Yanf M."/>
            <person name="Daum C."/>
            <person name="Ng V."/>
            <person name="Clum A."/>
            <person name="Steindorff A."/>
            <person name="Ohm R."/>
            <person name="Martin F."/>
            <person name="Silar P."/>
            <person name="Natvig D."/>
            <person name="Lalanne C."/>
            <person name="Gautier V."/>
            <person name="Ament-Velasquez S.L."/>
            <person name="Kruys A."/>
            <person name="Hutchinson M.I."/>
            <person name="Powell A.J."/>
            <person name="Barry K."/>
            <person name="Miller A.N."/>
            <person name="Grigoriev I.V."/>
            <person name="Debuchy R."/>
            <person name="Gladieux P."/>
            <person name="Thoren M.H."/>
            <person name="Johannesson H."/>
        </authorList>
    </citation>
    <scope>NUCLEOTIDE SEQUENCE</scope>
    <source>
        <strain evidence="1">CBS 955.72</strain>
    </source>
</reference>
<dbReference type="Proteomes" id="UP001275084">
    <property type="component" value="Unassembled WGS sequence"/>
</dbReference>
<gene>
    <name evidence="1" type="ORF">B0T25DRAFT_119703</name>
</gene>
<name>A0AAJ0HRU2_9PEZI</name>
<comment type="caution">
    <text evidence="1">The sequence shown here is derived from an EMBL/GenBank/DDBJ whole genome shotgun (WGS) entry which is preliminary data.</text>
</comment>
<proteinExistence type="predicted"/>
<evidence type="ECO:0000313" key="1">
    <source>
        <dbReference type="EMBL" id="KAK3360091.1"/>
    </source>
</evidence>
<keyword evidence="2" id="KW-1185">Reference proteome</keyword>
<dbReference type="AlphaFoldDB" id="A0AAJ0HRU2"/>